<evidence type="ECO:0000313" key="2">
    <source>
        <dbReference type="Proteomes" id="UP000828390"/>
    </source>
</evidence>
<protein>
    <submittedName>
        <fullName evidence="1">Uncharacterized protein</fullName>
    </submittedName>
</protein>
<reference evidence="1" key="1">
    <citation type="journal article" date="2019" name="bioRxiv">
        <title>The Genome of the Zebra Mussel, Dreissena polymorpha: A Resource for Invasive Species Research.</title>
        <authorList>
            <person name="McCartney M.A."/>
            <person name="Auch B."/>
            <person name="Kono T."/>
            <person name="Mallez S."/>
            <person name="Zhang Y."/>
            <person name="Obille A."/>
            <person name="Becker A."/>
            <person name="Abrahante J.E."/>
            <person name="Garbe J."/>
            <person name="Badalamenti J.P."/>
            <person name="Herman A."/>
            <person name="Mangelson H."/>
            <person name="Liachko I."/>
            <person name="Sullivan S."/>
            <person name="Sone E.D."/>
            <person name="Koren S."/>
            <person name="Silverstein K.A.T."/>
            <person name="Beckman K.B."/>
            <person name="Gohl D.M."/>
        </authorList>
    </citation>
    <scope>NUCLEOTIDE SEQUENCE</scope>
    <source>
        <strain evidence="1">Duluth1</strain>
        <tissue evidence="1">Whole animal</tissue>
    </source>
</reference>
<gene>
    <name evidence="1" type="ORF">DPMN_159745</name>
</gene>
<dbReference type="EMBL" id="JAIWYP010000008">
    <property type="protein sequence ID" value="KAH3781838.1"/>
    <property type="molecule type" value="Genomic_DNA"/>
</dbReference>
<reference evidence="1" key="2">
    <citation type="submission" date="2020-11" db="EMBL/GenBank/DDBJ databases">
        <authorList>
            <person name="McCartney M.A."/>
            <person name="Auch B."/>
            <person name="Kono T."/>
            <person name="Mallez S."/>
            <person name="Becker A."/>
            <person name="Gohl D.M."/>
            <person name="Silverstein K.A.T."/>
            <person name="Koren S."/>
            <person name="Bechman K.B."/>
            <person name="Herman A."/>
            <person name="Abrahante J.E."/>
            <person name="Garbe J."/>
        </authorList>
    </citation>
    <scope>NUCLEOTIDE SEQUENCE</scope>
    <source>
        <strain evidence="1">Duluth1</strain>
        <tissue evidence="1">Whole animal</tissue>
    </source>
</reference>
<name>A0A9D4ELH7_DREPO</name>
<proteinExistence type="predicted"/>
<evidence type="ECO:0000313" key="1">
    <source>
        <dbReference type="EMBL" id="KAH3781838.1"/>
    </source>
</evidence>
<organism evidence="1 2">
    <name type="scientific">Dreissena polymorpha</name>
    <name type="common">Zebra mussel</name>
    <name type="synonym">Mytilus polymorpha</name>
    <dbReference type="NCBI Taxonomy" id="45954"/>
    <lineage>
        <taxon>Eukaryota</taxon>
        <taxon>Metazoa</taxon>
        <taxon>Spiralia</taxon>
        <taxon>Lophotrochozoa</taxon>
        <taxon>Mollusca</taxon>
        <taxon>Bivalvia</taxon>
        <taxon>Autobranchia</taxon>
        <taxon>Heteroconchia</taxon>
        <taxon>Euheterodonta</taxon>
        <taxon>Imparidentia</taxon>
        <taxon>Neoheterodontei</taxon>
        <taxon>Myida</taxon>
        <taxon>Dreissenoidea</taxon>
        <taxon>Dreissenidae</taxon>
        <taxon>Dreissena</taxon>
    </lineage>
</organism>
<comment type="caution">
    <text evidence="1">The sequence shown here is derived from an EMBL/GenBank/DDBJ whole genome shotgun (WGS) entry which is preliminary data.</text>
</comment>
<keyword evidence="2" id="KW-1185">Reference proteome</keyword>
<accession>A0A9D4ELH7</accession>
<sequence>MSIGTLKNNGRIGESAKDKAEMLDEQFGSVFTKEDLDNIPKERLFTTSNHSKYPSYSTRSVTLH</sequence>
<dbReference type="Proteomes" id="UP000828390">
    <property type="component" value="Unassembled WGS sequence"/>
</dbReference>
<dbReference type="AlphaFoldDB" id="A0A9D4ELH7"/>